<accession>A0A1V4H9R6</accession>
<name>A0A1V4H9R6_9BACL</name>
<protein>
    <submittedName>
        <fullName evidence="2">Uncharacterized protein</fullName>
    </submittedName>
</protein>
<proteinExistence type="predicted"/>
<keyword evidence="1" id="KW-0472">Membrane</keyword>
<evidence type="ECO:0000256" key="1">
    <source>
        <dbReference type="SAM" id="Phobius"/>
    </source>
</evidence>
<comment type="caution">
    <text evidence="2">The sequence shown here is derived from an EMBL/GenBank/DDBJ whole genome shotgun (WGS) entry which is preliminary data.</text>
</comment>
<keyword evidence="1" id="KW-1133">Transmembrane helix</keyword>
<feature type="transmembrane region" description="Helical" evidence="1">
    <location>
        <begin position="258"/>
        <end position="281"/>
    </location>
</feature>
<feature type="transmembrane region" description="Helical" evidence="1">
    <location>
        <begin position="412"/>
        <end position="438"/>
    </location>
</feature>
<feature type="transmembrane region" description="Helical" evidence="1">
    <location>
        <begin position="160"/>
        <end position="180"/>
    </location>
</feature>
<keyword evidence="3" id="KW-1185">Reference proteome</keyword>
<feature type="transmembrane region" description="Helical" evidence="1">
    <location>
        <begin position="312"/>
        <end position="329"/>
    </location>
</feature>
<dbReference type="AlphaFoldDB" id="A0A1V4H9R6"/>
<evidence type="ECO:0000313" key="2">
    <source>
        <dbReference type="EMBL" id="OPH48273.1"/>
    </source>
</evidence>
<feature type="transmembrane region" description="Helical" evidence="1">
    <location>
        <begin position="478"/>
        <end position="499"/>
    </location>
</feature>
<dbReference type="EMBL" id="MBTG01000046">
    <property type="protein sequence ID" value="OPH48273.1"/>
    <property type="molecule type" value="Genomic_DNA"/>
</dbReference>
<organism evidence="2 3">
    <name type="scientific">Paenibacillus ferrarius</name>
    <dbReference type="NCBI Taxonomy" id="1469647"/>
    <lineage>
        <taxon>Bacteria</taxon>
        <taxon>Bacillati</taxon>
        <taxon>Bacillota</taxon>
        <taxon>Bacilli</taxon>
        <taxon>Bacillales</taxon>
        <taxon>Paenibacillaceae</taxon>
        <taxon>Paenibacillus</taxon>
    </lineage>
</organism>
<feature type="transmembrane region" description="Helical" evidence="1">
    <location>
        <begin position="51"/>
        <end position="73"/>
    </location>
</feature>
<feature type="transmembrane region" description="Helical" evidence="1">
    <location>
        <begin position="379"/>
        <end position="400"/>
    </location>
</feature>
<feature type="transmembrane region" description="Helical" evidence="1">
    <location>
        <begin position="450"/>
        <end position="472"/>
    </location>
</feature>
<gene>
    <name evidence="2" type="ORF">BC351_38415</name>
</gene>
<reference evidence="3" key="1">
    <citation type="submission" date="2016-07" db="EMBL/GenBank/DDBJ databases">
        <authorList>
            <person name="Florea S."/>
            <person name="Webb J.S."/>
            <person name="Jaromczyk J."/>
            <person name="Schardl C.L."/>
        </authorList>
    </citation>
    <scope>NUCLEOTIDE SEQUENCE [LARGE SCALE GENOMIC DNA]</scope>
    <source>
        <strain evidence="3">CY1</strain>
    </source>
</reference>
<feature type="transmembrane region" description="Helical" evidence="1">
    <location>
        <begin position="335"/>
        <end position="358"/>
    </location>
</feature>
<evidence type="ECO:0000313" key="3">
    <source>
        <dbReference type="Proteomes" id="UP000190626"/>
    </source>
</evidence>
<keyword evidence="1" id="KW-0812">Transmembrane</keyword>
<feature type="transmembrane region" description="Helical" evidence="1">
    <location>
        <begin position="201"/>
        <end position="222"/>
    </location>
</feature>
<dbReference type="RefSeq" id="WP_079419394.1">
    <property type="nucleotide sequence ID" value="NZ_MBTG01000046.1"/>
</dbReference>
<dbReference type="Proteomes" id="UP000190626">
    <property type="component" value="Unassembled WGS sequence"/>
</dbReference>
<feature type="transmembrane region" description="Helical" evidence="1">
    <location>
        <begin position="85"/>
        <end position="102"/>
    </location>
</feature>
<feature type="transmembrane region" description="Helical" evidence="1">
    <location>
        <begin position="123"/>
        <end position="154"/>
    </location>
</feature>
<dbReference type="STRING" id="1469647.BC351_38415"/>
<sequence>MILKNITYTLYLLFQFSLKVLLNKWVYGFNKILGNSGASGTQLVSKLLKKAVYFIFVVYLFWTALTVLFQVFFHHAPIAESKLNVILLGVLILCALFILNFPENREMTRFIIYSNYAVKIKRYLIVYNSLLGVIICWILIFFLSVPFLVVQFYYHGINGFIFIAQYLFILFIFGVIVDFVKYFMLLIKQFYMNHIHLFYRSMANILVCILVPFLVMPIHFFIDKYYLNSNTSDKSKLIIDLTSQIPVNFSTFNLDGQYYLIGVAFIIFLFFLFFILSSLFFNEASFSTKQYSFIKILNSSRFSFFVHYVRKYGFVNSDIIVALFITFLIEKYISILFPIGNFIIIVAILSLISTFFIFENRPEPILLLKRMRLPYYYSAFLFSMYLIFQLVEFGFFYIILTDRDLIDIEIMAYSTTVLFGIFLMYFAIVCYCYVIYMLEGMLESNVLTAISIKVSSIYVGMTAAFIFTVNYLTGIQYWWLYATIPFIILLLFIQFFQIYQKHNRRNQSNAP</sequence>